<dbReference type="Gene3D" id="3.90.1200.10">
    <property type="match status" value="1"/>
</dbReference>
<dbReference type="PANTHER" id="PTHR21310">
    <property type="entry name" value="AMINOGLYCOSIDE PHOSPHOTRANSFERASE-RELATED-RELATED"/>
    <property type="match status" value="1"/>
</dbReference>
<accession>A0A9X3NT39</accession>
<evidence type="ECO:0000313" key="3">
    <source>
        <dbReference type="Proteomes" id="UP001140076"/>
    </source>
</evidence>
<dbReference type="EMBL" id="JAJAQC010000035">
    <property type="protein sequence ID" value="MDA0566360.1"/>
    <property type="molecule type" value="Genomic_DNA"/>
</dbReference>
<dbReference type="InterPro" id="IPR051678">
    <property type="entry name" value="AGP_Transferase"/>
</dbReference>
<feature type="domain" description="Aminoglycoside phosphotransferase" evidence="1">
    <location>
        <begin position="36"/>
        <end position="265"/>
    </location>
</feature>
<dbReference type="SUPFAM" id="SSF56112">
    <property type="entry name" value="Protein kinase-like (PK-like)"/>
    <property type="match status" value="1"/>
</dbReference>
<name>A0A9X3NT39_9ACTN</name>
<comment type="caution">
    <text evidence="2">The sequence shown here is derived from an EMBL/GenBank/DDBJ whole genome shotgun (WGS) entry which is preliminary data.</text>
</comment>
<dbReference type="InterPro" id="IPR011009">
    <property type="entry name" value="Kinase-like_dom_sf"/>
</dbReference>
<gene>
    <name evidence="2" type="ORF">LG943_18865</name>
</gene>
<evidence type="ECO:0000259" key="1">
    <source>
        <dbReference type="Pfam" id="PF01636"/>
    </source>
</evidence>
<dbReference type="Pfam" id="PF01636">
    <property type="entry name" value="APH"/>
    <property type="match status" value="1"/>
</dbReference>
<protein>
    <submittedName>
        <fullName evidence="2">Phosphotransferase</fullName>
    </submittedName>
</protein>
<dbReference type="InterPro" id="IPR002575">
    <property type="entry name" value="Aminoglycoside_PTrfase"/>
</dbReference>
<proteinExistence type="predicted"/>
<organism evidence="2 3">
    <name type="scientific">Streptomonospora mangrovi</name>
    <dbReference type="NCBI Taxonomy" id="2883123"/>
    <lineage>
        <taxon>Bacteria</taxon>
        <taxon>Bacillati</taxon>
        <taxon>Actinomycetota</taxon>
        <taxon>Actinomycetes</taxon>
        <taxon>Streptosporangiales</taxon>
        <taxon>Nocardiopsidaceae</taxon>
        <taxon>Streptomonospora</taxon>
    </lineage>
</organism>
<reference evidence="2" key="1">
    <citation type="submission" date="2021-10" db="EMBL/GenBank/DDBJ databases">
        <title>Streptomonospora sp. nov., isolated from mangrove soil.</title>
        <authorList>
            <person name="Chen X."/>
            <person name="Ge X."/>
            <person name="Liu W."/>
        </authorList>
    </citation>
    <scope>NUCLEOTIDE SEQUENCE</scope>
    <source>
        <strain evidence="2">S1-112</strain>
    </source>
</reference>
<dbReference type="RefSeq" id="WP_270073619.1">
    <property type="nucleotide sequence ID" value="NZ_JAJAQC010000035.1"/>
</dbReference>
<dbReference type="AlphaFoldDB" id="A0A9X3NT39"/>
<keyword evidence="3" id="KW-1185">Reference proteome</keyword>
<evidence type="ECO:0000313" key="2">
    <source>
        <dbReference type="EMBL" id="MDA0566360.1"/>
    </source>
</evidence>
<dbReference type="Proteomes" id="UP001140076">
    <property type="component" value="Unassembled WGS sequence"/>
</dbReference>
<dbReference type="PANTHER" id="PTHR21310:SF42">
    <property type="entry name" value="BIFUNCTIONAL AAC_APH"/>
    <property type="match status" value="1"/>
</dbReference>
<sequence>MRMHADQITVAEPTAAALVAAQFPQWASLPLSPVVPGGTVHTVYRMGERLALRFPLTPGDPAAVHRRLAAEAAAAREIAGHSPVATPRPVAIGGPGEGYPLPWAVWTWLPGTPADQVAGIGESTALALDVADLIRRLRAMDVRGRVFAGSGRGGRLADHDAWVRTCLERSEGLVEVAALRRLWERMRDLPRGPRPDVMSHTDLIPGNLLVRQGRLTGLLDVGGLGPADPALDLVSAWHLLEKRPRDLVREALDCDGAEWERGRAWAFEQAIGLVWYYLHSNPPISRMGLRTLRRITEDAESAA</sequence>
<dbReference type="Gene3D" id="3.30.200.20">
    <property type="entry name" value="Phosphorylase Kinase, domain 1"/>
    <property type="match status" value="1"/>
</dbReference>